<evidence type="ECO:0000256" key="1">
    <source>
        <dbReference type="SAM" id="Phobius"/>
    </source>
</evidence>
<feature type="transmembrane region" description="Helical" evidence="1">
    <location>
        <begin position="109"/>
        <end position="130"/>
    </location>
</feature>
<evidence type="ECO:0000313" key="3">
    <source>
        <dbReference type="Proteomes" id="UP000613401"/>
    </source>
</evidence>
<reference evidence="2" key="2">
    <citation type="submission" date="2020-03" db="EMBL/GenBank/DDBJ databases">
        <authorList>
            <person name="Fu F.-F."/>
            <person name="Chen J."/>
        </authorList>
    </citation>
    <scope>NUCLEOTIDE SEQUENCE</scope>
    <source>
        <strain evidence="2">Lc1</strain>
    </source>
</reference>
<organism evidence="2 3">
    <name type="scientific">Colletotrichum gloeosporioides</name>
    <name type="common">Anthracnose fungus</name>
    <name type="synonym">Glomerella cingulata</name>
    <dbReference type="NCBI Taxonomy" id="474922"/>
    <lineage>
        <taxon>Eukaryota</taxon>
        <taxon>Fungi</taxon>
        <taxon>Dikarya</taxon>
        <taxon>Ascomycota</taxon>
        <taxon>Pezizomycotina</taxon>
        <taxon>Sordariomycetes</taxon>
        <taxon>Hypocreomycetidae</taxon>
        <taxon>Glomerellales</taxon>
        <taxon>Glomerellaceae</taxon>
        <taxon>Colletotrichum</taxon>
        <taxon>Colletotrichum gloeosporioides species complex</taxon>
    </lineage>
</organism>
<dbReference type="EMBL" id="WVTB01000050">
    <property type="protein sequence ID" value="KAF3804126.1"/>
    <property type="molecule type" value="Genomic_DNA"/>
</dbReference>
<keyword evidence="1" id="KW-0472">Membrane</keyword>
<gene>
    <name evidence="2" type="ORF">GCG54_00000475</name>
</gene>
<reference evidence="2" key="1">
    <citation type="journal article" date="2020" name="Phytopathology">
        <title>Genome sequence and comparative analysis of Colletotrichum gloeosporioides isolated from Liriodendron leaves.</title>
        <authorList>
            <person name="Fu F.F."/>
            <person name="Hao Z."/>
            <person name="Wang P."/>
            <person name="Lu Y."/>
            <person name="Xue L.J."/>
            <person name="Wei G."/>
            <person name="Tian Y."/>
            <person name="Baishi H."/>
            <person name="Xu H."/>
            <person name="Shi J."/>
            <person name="Cheng T."/>
            <person name="Wang G."/>
            <person name="Yi Y."/>
            <person name="Chen J."/>
        </authorList>
    </citation>
    <scope>NUCLEOTIDE SEQUENCE</scope>
    <source>
        <strain evidence="2">Lc1</strain>
    </source>
</reference>
<proteinExistence type="predicted"/>
<keyword evidence="1" id="KW-1133">Transmembrane helix</keyword>
<sequence length="164" mass="18202">MSTGDFVKFRLVPVREETVPRGFKRTEFPPCAEVKSGNYLYRPVPMNDVELDFIPLSHLTLPGKHSDDGWLTMFPKKLQTPLSRLPGVANPSVVGWGIIVNEVFNWTHFLLLALIGVVSIGIVVAVYWGISSDASSAFGLGAFLVAVCTLSISLNYSYWQDRLQ</sequence>
<keyword evidence="3" id="KW-1185">Reference proteome</keyword>
<evidence type="ECO:0000313" key="2">
    <source>
        <dbReference type="EMBL" id="KAF3804126.1"/>
    </source>
</evidence>
<dbReference type="GeneID" id="69007647"/>
<feature type="transmembrane region" description="Helical" evidence="1">
    <location>
        <begin position="136"/>
        <end position="159"/>
    </location>
</feature>
<dbReference type="AlphaFoldDB" id="A0A8H4FJG8"/>
<accession>A0A8H4FJG8</accession>
<dbReference type="Proteomes" id="UP000613401">
    <property type="component" value="Unassembled WGS sequence"/>
</dbReference>
<name>A0A8H4FJG8_COLGL</name>
<protein>
    <submittedName>
        <fullName evidence="2">Uncharacterized protein</fullName>
    </submittedName>
</protein>
<comment type="caution">
    <text evidence="2">The sequence shown here is derived from an EMBL/GenBank/DDBJ whole genome shotgun (WGS) entry which is preliminary data.</text>
</comment>
<dbReference type="RefSeq" id="XP_045263285.1">
    <property type="nucleotide sequence ID" value="XM_045400612.1"/>
</dbReference>
<keyword evidence="1" id="KW-0812">Transmembrane</keyword>